<evidence type="ECO:0000256" key="5">
    <source>
        <dbReference type="ARBA" id="ARBA00022801"/>
    </source>
</evidence>
<evidence type="ECO:0000259" key="9">
    <source>
        <dbReference type="Pfam" id="PF01433"/>
    </source>
</evidence>
<evidence type="ECO:0000259" key="11">
    <source>
        <dbReference type="Pfam" id="PF17900"/>
    </source>
</evidence>
<keyword evidence="4 8" id="KW-0479">Metal-binding</keyword>
<organism evidence="12 13">
    <name type="scientific">Hydra vulgaris</name>
    <name type="common">Hydra</name>
    <name type="synonym">Hydra attenuata</name>
    <dbReference type="NCBI Taxonomy" id="6087"/>
    <lineage>
        <taxon>Eukaryota</taxon>
        <taxon>Metazoa</taxon>
        <taxon>Cnidaria</taxon>
        <taxon>Hydrozoa</taxon>
        <taxon>Hydroidolina</taxon>
        <taxon>Anthoathecata</taxon>
        <taxon>Aplanulata</taxon>
        <taxon>Hydridae</taxon>
        <taxon>Hydra</taxon>
    </lineage>
</organism>
<dbReference type="InterPro" id="IPR014782">
    <property type="entry name" value="Peptidase_M1_dom"/>
</dbReference>
<evidence type="ECO:0000313" key="12">
    <source>
        <dbReference type="Proteomes" id="UP001652625"/>
    </source>
</evidence>
<dbReference type="CDD" id="cd09601">
    <property type="entry name" value="M1_APN-Q_like"/>
    <property type="match status" value="1"/>
</dbReference>
<accession>A0ABM4C355</accession>
<evidence type="ECO:0000256" key="7">
    <source>
        <dbReference type="ARBA" id="ARBA00023049"/>
    </source>
</evidence>
<protein>
    <recommendedName>
        <fullName evidence="8">Aminopeptidase</fullName>
        <ecNumber evidence="8">3.4.11.-</ecNumber>
    </recommendedName>
</protein>
<keyword evidence="6 8" id="KW-0862">Zinc</keyword>
<dbReference type="PANTHER" id="PTHR11533:SF174">
    <property type="entry name" value="PUROMYCIN-SENSITIVE AMINOPEPTIDASE-RELATED"/>
    <property type="match status" value="1"/>
</dbReference>
<dbReference type="PRINTS" id="PR00756">
    <property type="entry name" value="ALADIPTASE"/>
</dbReference>
<comment type="similarity">
    <text evidence="1 8">Belongs to the peptidase M1 family.</text>
</comment>
<dbReference type="InterPro" id="IPR034016">
    <property type="entry name" value="M1_APN-typ"/>
</dbReference>
<dbReference type="Pfam" id="PF01433">
    <property type="entry name" value="Peptidase_M1"/>
    <property type="match status" value="1"/>
</dbReference>
<reference evidence="13" key="1">
    <citation type="submission" date="2025-08" db="UniProtKB">
        <authorList>
            <consortium name="RefSeq"/>
        </authorList>
    </citation>
    <scope>IDENTIFICATION</scope>
</reference>
<evidence type="ECO:0000256" key="6">
    <source>
        <dbReference type="ARBA" id="ARBA00022833"/>
    </source>
</evidence>
<evidence type="ECO:0000256" key="1">
    <source>
        <dbReference type="ARBA" id="ARBA00010136"/>
    </source>
</evidence>
<keyword evidence="12" id="KW-1185">Reference proteome</keyword>
<dbReference type="Pfam" id="PF17900">
    <property type="entry name" value="Peptidase_M1_N"/>
    <property type="match status" value="1"/>
</dbReference>
<comment type="cofactor">
    <cofactor evidence="8">
        <name>Zn(2+)</name>
        <dbReference type="ChEBI" id="CHEBI:29105"/>
    </cofactor>
    <text evidence="8">Binds 1 zinc ion per subunit.</text>
</comment>
<keyword evidence="3 8" id="KW-0645">Protease</keyword>
<dbReference type="InterPro" id="IPR001930">
    <property type="entry name" value="Peptidase_M1"/>
</dbReference>
<name>A0ABM4C355_HYDVU</name>
<dbReference type="InterPro" id="IPR050344">
    <property type="entry name" value="Peptidase_M1_aminopeptidases"/>
</dbReference>
<gene>
    <name evidence="13" type="primary">LOC100207973</name>
</gene>
<feature type="domain" description="Aminopeptidase N-like N-terminal" evidence="11">
    <location>
        <begin position="23"/>
        <end position="208"/>
    </location>
</feature>
<dbReference type="InterPro" id="IPR042097">
    <property type="entry name" value="Aminopeptidase_N-like_N_sf"/>
</dbReference>
<dbReference type="RefSeq" id="XP_065655972.1">
    <property type="nucleotide sequence ID" value="XM_065799900.1"/>
</dbReference>
<feature type="domain" description="ERAP1-like C-terminal" evidence="10">
    <location>
        <begin position="537"/>
        <end position="854"/>
    </location>
</feature>
<proteinExistence type="inferred from homology"/>
<dbReference type="PANTHER" id="PTHR11533">
    <property type="entry name" value="PROTEASE M1 ZINC METALLOPROTEASE"/>
    <property type="match status" value="1"/>
</dbReference>
<dbReference type="InterPro" id="IPR027268">
    <property type="entry name" value="Peptidase_M4/M1_CTD_sf"/>
</dbReference>
<sequence>MLYNMLLASMVKKTFKRLSGAVKPVNYKITLKPDLTNFVFVGDEIINVEVTRETRRITLNSVDIKLLSATFQSESLAVSSNDIVYNTEDETVILHFPQALPIGLGNLSISFLGTLNDKMKGFYRSKYKSKSGEDKYCAVTQFEPTDARLAFPCWDEPACKSTFEITIIAPKDKVVLSNMDVSHQKIDENDESLQVVSFNRTPIMSTYLVAFIVGEFDFVEGKTEDGINVRVFTPVGKSDQGMFALEISLKTLPFYNKYFGISYPLPKMDLIAIPDFAAGAMENWGLVTYRETALLVDPFESSSASKQYVALVVGHELAHQWFGNLTTMEWWTDLWLNEGFASWIEYLCVDYCCPDYKIWTQFVASDFVAAQSLDALDNSHPIEVEVGHPSEIDEIFDAISYSKGAAVIRMLHDYLGEEDFKAGLNSYLNAFKYKNSRTNDLWDHLERKSSKPVKQVMSTWTKQMGFPVLTVTCEQIQSTRIIQITQKKFTADGSQDPAKQLWAVPINISTSKRNEIRTLMSDPEMVLFLDNVSPGDWVKLNPGMTGFYRTSYSADMIDILIPAINSLPAVDRIGLENDLFALAVAGVSPTPGVSPTTNFLNLLTGYKEETDYTVWSDLSGNLHKLSIIIQNTNSFSTYKKFLISLCKPVATSLGWKPLEGEDHLTAMLRCLLLKRLGLAGDNEIVEESKQKFLDHVDGVQSIPADLRSAVYSTVMSVGDHKTLEQMLSLYRNTTLMEEKNRILNCLGSTEDPDLINEVLNFCLSDDVRPQDTVSGIASCTGSLIGRKLTWEFTKKNWSEFTRRYDGGFILSRLVSCTTKNFATDEEFENVKHFFDEHQVASAERVIKQSLENIQINCKWLDREKDNIVNWLLSL</sequence>
<dbReference type="EC" id="3.4.11.-" evidence="8"/>
<keyword evidence="5 8" id="KW-0378">Hydrolase</keyword>
<dbReference type="Gene3D" id="2.60.40.1730">
    <property type="entry name" value="tricorn interacting facor f3 domain"/>
    <property type="match status" value="1"/>
</dbReference>
<evidence type="ECO:0000259" key="10">
    <source>
        <dbReference type="Pfam" id="PF11838"/>
    </source>
</evidence>
<evidence type="ECO:0000256" key="2">
    <source>
        <dbReference type="ARBA" id="ARBA00022438"/>
    </source>
</evidence>
<dbReference type="SUPFAM" id="SSF63737">
    <property type="entry name" value="Leukotriene A4 hydrolase N-terminal domain"/>
    <property type="match status" value="1"/>
</dbReference>
<dbReference type="Gene3D" id="2.60.40.1910">
    <property type="match status" value="1"/>
</dbReference>
<evidence type="ECO:0000313" key="13">
    <source>
        <dbReference type="RefSeq" id="XP_065655972.1"/>
    </source>
</evidence>
<feature type="domain" description="Peptidase M1 membrane alanine aminopeptidase" evidence="9">
    <location>
        <begin position="243"/>
        <end position="460"/>
    </location>
</feature>
<keyword evidence="2 8" id="KW-0031">Aminopeptidase</keyword>
<dbReference type="Gene3D" id="1.25.50.20">
    <property type="match status" value="1"/>
</dbReference>
<keyword evidence="7 8" id="KW-0482">Metalloprotease</keyword>
<dbReference type="InterPro" id="IPR024571">
    <property type="entry name" value="ERAP1-like_C_dom"/>
</dbReference>
<dbReference type="SUPFAM" id="SSF55486">
    <property type="entry name" value="Metalloproteases ('zincins'), catalytic domain"/>
    <property type="match status" value="1"/>
</dbReference>
<dbReference type="Proteomes" id="UP001652625">
    <property type="component" value="Chromosome 06"/>
</dbReference>
<dbReference type="InterPro" id="IPR045357">
    <property type="entry name" value="Aminopeptidase_N-like_N"/>
</dbReference>
<evidence type="ECO:0000256" key="8">
    <source>
        <dbReference type="RuleBase" id="RU364040"/>
    </source>
</evidence>
<dbReference type="Pfam" id="PF11838">
    <property type="entry name" value="ERAP1_C"/>
    <property type="match status" value="1"/>
</dbReference>
<dbReference type="Gene3D" id="1.10.390.10">
    <property type="entry name" value="Neutral Protease Domain 2"/>
    <property type="match status" value="1"/>
</dbReference>
<dbReference type="GeneID" id="100207973"/>
<evidence type="ECO:0000256" key="3">
    <source>
        <dbReference type="ARBA" id="ARBA00022670"/>
    </source>
</evidence>
<evidence type="ECO:0000256" key="4">
    <source>
        <dbReference type="ARBA" id="ARBA00022723"/>
    </source>
</evidence>